<proteinExistence type="predicted"/>
<dbReference type="InterPro" id="IPR001932">
    <property type="entry name" value="PPM-type_phosphatase-like_dom"/>
</dbReference>
<protein>
    <submittedName>
        <fullName evidence="4">SpoIIE family protein phosphatase</fullName>
    </submittedName>
</protein>
<organism evidence="4 5">
    <name type="scientific">Actinomycetospora aeridis</name>
    <dbReference type="NCBI Taxonomy" id="3129231"/>
    <lineage>
        <taxon>Bacteria</taxon>
        <taxon>Bacillati</taxon>
        <taxon>Actinomycetota</taxon>
        <taxon>Actinomycetes</taxon>
        <taxon>Pseudonocardiales</taxon>
        <taxon>Pseudonocardiaceae</taxon>
        <taxon>Actinomycetospora</taxon>
    </lineage>
</organism>
<dbReference type="InterPro" id="IPR001789">
    <property type="entry name" value="Sig_transdc_resp-reg_receiver"/>
</dbReference>
<accession>A0ABU8NAJ1</accession>
<keyword evidence="2" id="KW-0597">Phosphoprotein</keyword>
<dbReference type="PANTHER" id="PTHR43156:SF2">
    <property type="entry name" value="STAGE II SPORULATION PROTEIN E"/>
    <property type="match status" value="1"/>
</dbReference>
<evidence type="ECO:0000313" key="4">
    <source>
        <dbReference type="EMBL" id="MEJ2888676.1"/>
    </source>
</evidence>
<dbReference type="SUPFAM" id="SSF52172">
    <property type="entry name" value="CheY-like"/>
    <property type="match status" value="1"/>
</dbReference>
<name>A0ABU8NAJ1_9PSEU</name>
<dbReference type="InterPro" id="IPR011006">
    <property type="entry name" value="CheY-like_superfamily"/>
</dbReference>
<dbReference type="RefSeq" id="WP_337715463.1">
    <property type="nucleotide sequence ID" value="NZ_JBBEGL010000005.1"/>
</dbReference>
<dbReference type="InterPro" id="IPR052016">
    <property type="entry name" value="Bact_Sigma-Reg"/>
</dbReference>
<dbReference type="InterPro" id="IPR036457">
    <property type="entry name" value="PPM-type-like_dom_sf"/>
</dbReference>
<dbReference type="SMART" id="SM00331">
    <property type="entry name" value="PP2C_SIG"/>
    <property type="match status" value="1"/>
</dbReference>
<dbReference type="PROSITE" id="PS50110">
    <property type="entry name" value="RESPONSE_REGULATORY"/>
    <property type="match status" value="1"/>
</dbReference>
<dbReference type="Pfam" id="PF00072">
    <property type="entry name" value="Response_reg"/>
    <property type="match status" value="1"/>
</dbReference>
<gene>
    <name evidence="4" type="ORF">WCD41_19615</name>
</gene>
<evidence type="ECO:0000256" key="2">
    <source>
        <dbReference type="PROSITE-ProRule" id="PRU00169"/>
    </source>
</evidence>
<keyword evidence="1" id="KW-0378">Hydrolase</keyword>
<evidence type="ECO:0000259" key="3">
    <source>
        <dbReference type="PROSITE" id="PS50110"/>
    </source>
</evidence>
<dbReference type="CDD" id="cd00156">
    <property type="entry name" value="REC"/>
    <property type="match status" value="1"/>
</dbReference>
<dbReference type="Gene3D" id="3.40.50.2300">
    <property type="match status" value="1"/>
</dbReference>
<keyword evidence="5" id="KW-1185">Reference proteome</keyword>
<evidence type="ECO:0000256" key="1">
    <source>
        <dbReference type="ARBA" id="ARBA00022801"/>
    </source>
</evidence>
<reference evidence="4 5" key="1">
    <citation type="submission" date="2024-03" db="EMBL/GenBank/DDBJ databases">
        <title>Actinomycetospora sp. OC33-EN06, a novel actinomycete isolated from wild orchid (Aerides multiflora).</title>
        <authorList>
            <person name="Suriyachadkun C."/>
        </authorList>
    </citation>
    <scope>NUCLEOTIDE SEQUENCE [LARGE SCALE GENOMIC DNA]</scope>
    <source>
        <strain evidence="4 5">OC33-EN06</strain>
    </source>
</reference>
<evidence type="ECO:0000313" key="5">
    <source>
        <dbReference type="Proteomes" id="UP001370100"/>
    </source>
</evidence>
<comment type="caution">
    <text evidence="4">The sequence shown here is derived from an EMBL/GenBank/DDBJ whole genome shotgun (WGS) entry which is preliminary data.</text>
</comment>
<feature type="modified residue" description="4-aspartylphosphate" evidence="2">
    <location>
        <position position="72"/>
    </location>
</feature>
<dbReference type="PANTHER" id="PTHR43156">
    <property type="entry name" value="STAGE II SPORULATION PROTEIN E-RELATED"/>
    <property type="match status" value="1"/>
</dbReference>
<sequence>MEPVDPDASASLRVLLVEDDDADALLVTEHFSDADLTVDIARATSLAEAETLLDGGLDGAGSGVPVDCVLLDLALPDAHGFEGLRRLLTVDGPAVLVLTGRRDEALGADAVGVGAQDYLVKDAVDGPTLARAVRYAVERRRGDSVRRELRDAQLRADENARLERGLLPTPLLDDPAVHILARYEPGSQQTLLGGDFYDVVESSDGRLHAVIGDVCGHGPDEAALGVSLRIAWRTLVLSGIDPDRVLPTMHELLVSERSHPTLFTTLATATVDETRERLTLRLAGHPPPALVGEGEDTQLLSTETLGVPLGIGAGRTWPPLEVKLPPKWALLLYTDGLIEGRQETGEVLWTDGLQALLREVTAGSTPWRDDPASMLDAVMERVRALSTARTDDVAAVLLVSDR</sequence>
<dbReference type="SMART" id="SM00448">
    <property type="entry name" value="REC"/>
    <property type="match status" value="1"/>
</dbReference>
<feature type="domain" description="Response regulatory" evidence="3">
    <location>
        <begin position="13"/>
        <end position="136"/>
    </location>
</feature>
<dbReference type="Gene3D" id="3.60.40.10">
    <property type="entry name" value="PPM-type phosphatase domain"/>
    <property type="match status" value="1"/>
</dbReference>
<dbReference type="Pfam" id="PF07228">
    <property type="entry name" value="SpoIIE"/>
    <property type="match status" value="1"/>
</dbReference>
<dbReference type="EMBL" id="JBBEGL010000005">
    <property type="protein sequence ID" value="MEJ2888676.1"/>
    <property type="molecule type" value="Genomic_DNA"/>
</dbReference>
<dbReference type="Proteomes" id="UP001370100">
    <property type="component" value="Unassembled WGS sequence"/>
</dbReference>